<keyword evidence="1" id="KW-0812">Transmembrane</keyword>
<feature type="transmembrane region" description="Helical" evidence="1">
    <location>
        <begin position="115"/>
        <end position="137"/>
    </location>
</feature>
<gene>
    <name evidence="2" type="ORF">INT46_003927</name>
</gene>
<evidence type="ECO:0000313" key="3">
    <source>
        <dbReference type="Proteomes" id="UP000650833"/>
    </source>
</evidence>
<name>A0A8H7RS77_9FUNG</name>
<keyword evidence="3" id="KW-1185">Reference proteome</keyword>
<reference evidence="2" key="1">
    <citation type="submission" date="2020-12" db="EMBL/GenBank/DDBJ databases">
        <title>Metabolic potential, ecology and presence of endohyphal bacteria is reflected in genomic diversity of Mucoromycotina.</title>
        <authorList>
            <person name="Muszewska A."/>
            <person name="Okrasinska A."/>
            <person name="Steczkiewicz K."/>
            <person name="Drgas O."/>
            <person name="Orlowska M."/>
            <person name="Perlinska-Lenart U."/>
            <person name="Aleksandrzak-Piekarczyk T."/>
            <person name="Szatraj K."/>
            <person name="Zielenkiewicz U."/>
            <person name="Pilsyk S."/>
            <person name="Malc E."/>
            <person name="Mieczkowski P."/>
            <person name="Kruszewska J.S."/>
            <person name="Biernat P."/>
            <person name="Pawlowska J."/>
        </authorList>
    </citation>
    <scope>NUCLEOTIDE SEQUENCE</scope>
    <source>
        <strain evidence="2">CBS 226.32</strain>
    </source>
</reference>
<dbReference type="Proteomes" id="UP000650833">
    <property type="component" value="Unassembled WGS sequence"/>
</dbReference>
<dbReference type="EMBL" id="JAEPRC010000004">
    <property type="protein sequence ID" value="KAG2215715.1"/>
    <property type="molecule type" value="Genomic_DNA"/>
</dbReference>
<evidence type="ECO:0000256" key="1">
    <source>
        <dbReference type="SAM" id="Phobius"/>
    </source>
</evidence>
<feature type="transmembrane region" description="Helical" evidence="1">
    <location>
        <begin position="16"/>
        <end position="33"/>
    </location>
</feature>
<dbReference type="AlphaFoldDB" id="A0A8H7RS77"/>
<feature type="transmembrane region" description="Helical" evidence="1">
    <location>
        <begin position="143"/>
        <end position="164"/>
    </location>
</feature>
<comment type="caution">
    <text evidence="2">The sequence shown here is derived from an EMBL/GenBank/DDBJ whole genome shotgun (WGS) entry which is preliminary data.</text>
</comment>
<feature type="transmembrane region" description="Helical" evidence="1">
    <location>
        <begin position="76"/>
        <end position="94"/>
    </location>
</feature>
<dbReference type="OrthoDB" id="441660at2759"/>
<feature type="transmembrane region" description="Helical" evidence="1">
    <location>
        <begin position="53"/>
        <end position="70"/>
    </location>
</feature>
<accession>A0A8H7RS77</accession>
<evidence type="ECO:0000313" key="2">
    <source>
        <dbReference type="EMBL" id="KAG2215715.1"/>
    </source>
</evidence>
<protein>
    <submittedName>
        <fullName evidence="2">Uncharacterized protein</fullName>
    </submittedName>
</protein>
<keyword evidence="1" id="KW-0472">Membrane</keyword>
<organism evidence="2 3">
    <name type="scientific">Mucor plumbeus</name>
    <dbReference type="NCBI Taxonomy" id="97098"/>
    <lineage>
        <taxon>Eukaryota</taxon>
        <taxon>Fungi</taxon>
        <taxon>Fungi incertae sedis</taxon>
        <taxon>Mucoromycota</taxon>
        <taxon>Mucoromycotina</taxon>
        <taxon>Mucoromycetes</taxon>
        <taxon>Mucorales</taxon>
        <taxon>Mucorineae</taxon>
        <taxon>Mucoraceae</taxon>
        <taxon>Mucor</taxon>
    </lineage>
</organism>
<proteinExistence type="predicted"/>
<keyword evidence="1" id="KW-1133">Transmembrane helix</keyword>
<sequence>MEIDEKATALYSFDPYIFSLFLLAFYIIPYPIYRSIAHRLKWETNPKTMSRHWSDLFDGISYGLILFTFGNYSNTLSWTTVAAFYPSLFGYALIAELSFTKTSLPNIKNWPKGMWFVFLTAIAIILVFAGYHIYLGYLLPMPFIIYYVSCLSIPTTILASSFLLSKEVNQNWCRTKIYTWKSRNKNKNAAQQPADEGTALLPVVTVVSRETAHNPYSRKIAIHLHHWQIFYVLAFFTRFDDSISQIGAGIVLACYMEGICAYGYDCLVNDG</sequence>